<evidence type="ECO:0000313" key="2">
    <source>
        <dbReference type="Proteomes" id="UP000019367"/>
    </source>
</evidence>
<sequence>MKEAPVAQRVALEEARLGILGMRNNVGACQDQSGRLIRYGLMNESAKQNAIIKSSDRILVVPTWAYVEGVGWGWLGVFGAIETKASDWKFSQSDERAVAQKNFHDIVRQHGGFAGFATGPEDVARICRR</sequence>
<dbReference type="EMBL" id="KF977490">
    <property type="protein sequence ID" value="AHJ10742.1"/>
    <property type="molecule type" value="Genomic_DNA"/>
</dbReference>
<dbReference type="Proteomes" id="UP000019367">
    <property type="component" value="Segment"/>
</dbReference>
<evidence type="ECO:0000313" key="1">
    <source>
        <dbReference type="EMBL" id="AHJ10742.1"/>
    </source>
</evidence>
<evidence type="ECO:0008006" key="3">
    <source>
        <dbReference type="Google" id="ProtNLM"/>
    </source>
</evidence>
<reference evidence="1 2" key="1">
    <citation type="journal article" date="2015" name="Microbiology">
        <title>Genomic and phenotypic characterization of Rhizobium gallicum phage vB_RglS_P106B.</title>
        <authorList>
            <person name="Halmillawewa A.P."/>
            <person name="Restrepo-Cordoba M."/>
            <person name="Yost C.K."/>
            <person name="Hynes M.F."/>
        </authorList>
    </citation>
    <scope>NUCLEOTIDE SEQUENCE [LARGE SCALE GENOMIC DNA]</scope>
</reference>
<gene>
    <name evidence="1" type="ORF">P106B_59</name>
</gene>
<accession>W6EC34</accession>
<keyword evidence="2" id="KW-1185">Reference proteome</keyword>
<proteinExistence type="predicted"/>
<protein>
    <recommendedName>
        <fullName evidence="3">VRR-NUC domain-containing protein</fullName>
    </recommendedName>
</protein>
<dbReference type="GeneID" id="18503005"/>
<dbReference type="KEGG" id="vg:18503005"/>
<name>W6EC34_9CAUD</name>
<dbReference type="OrthoDB" id="16884at10239"/>
<dbReference type="RefSeq" id="YP_009005985.1">
    <property type="nucleotide sequence ID" value="NC_023566.1"/>
</dbReference>
<organism evidence="1 2">
    <name type="scientific">Rhizobium phage vB_RglS_P106B</name>
    <dbReference type="NCBI Taxonomy" id="1458697"/>
    <lineage>
        <taxon>Viruses</taxon>
        <taxon>Duplodnaviria</taxon>
        <taxon>Heunggongvirae</taxon>
        <taxon>Uroviricota</taxon>
        <taxon>Caudoviricetes</taxon>
        <taxon>Rigallicvirus</taxon>
        <taxon>Rigallicvirus P106B</taxon>
    </lineage>
</organism>